<accession>A0A4P9W5L0</accession>
<name>A0A4P9W5L0_9FUNG</name>
<reference evidence="8" key="1">
    <citation type="journal article" date="2018" name="Nat. Microbiol.">
        <title>Leveraging single-cell genomics to expand the fungal tree of life.</title>
        <authorList>
            <person name="Ahrendt S.R."/>
            <person name="Quandt C.A."/>
            <person name="Ciobanu D."/>
            <person name="Clum A."/>
            <person name="Salamov A."/>
            <person name="Andreopoulos B."/>
            <person name="Cheng J.F."/>
            <person name="Woyke T."/>
            <person name="Pelin A."/>
            <person name="Henrissat B."/>
            <person name="Reynolds N.K."/>
            <person name="Benny G.L."/>
            <person name="Smith M.E."/>
            <person name="James T.Y."/>
            <person name="Grigoriev I.V."/>
        </authorList>
    </citation>
    <scope>NUCLEOTIDE SEQUENCE [LARGE SCALE GENOMIC DNA]</scope>
</reference>
<feature type="active site" description="Proton acceptor" evidence="4">
    <location>
        <position position="331"/>
    </location>
</feature>
<keyword evidence="8" id="KW-1185">Reference proteome</keyword>
<comment type="similarity">
    <text evidence="1 5">Belongs to the carnitine/choline acetyltransferase family.</text>
</comment>
<dbReference type="InterPro" id="IPR039551">
    <property type="entry name" value="Cho/carn_acyl_trans"/>
</dbReference>
<organism evidence="7 8">
    <name type="scientific">Blyttiomyces helicus</name>
    <dbReference type="NCBI Taxonomy" id="388810"/>
    <lineage>
        <taxon>Eukaryota</taxon>
        <taxon>Fungi</taxon>
        <taxon>Fungi incertae sedis</taxon>
        <taxon>Chytridiomycota</taxon>
        <taxon>Chytridiomycota incertae sedis</taxon>
        <taxon>Chytridiomycetes</taxon>
        <taxon>Chytridiomycetes incertae sedis</taxon>
        <taxon>Blyttiomyces</taxon>
    </lineage>
</organism>
<dbReference type="GO" id="GO:0016746">
    <property type="term" value="F:acyltransferase activity"/>
    <property type="evidence" value="ECO:0007669"/>
    <property type="project" value="UniProtKB-KW"/>
</dbReference>
<dbReference type="PANTHER" id="PTHR22589:SF107">
    <property type="entry name" value="CHOLINE_CARNITINE ACYLTRANSFERASE DOMAIN-CONTAINING PROTEIN"/>
    <property type="match status" value="1"/>
</dbReference>
<dbReference type="Gene3D" id="3.30.559.10">
    <property type="entry name" value="Chloramphenicol acetyltransferase-like domain"/>
    <property type="match status" value="1"/>
</dbReference>
<dbReference type="InterPro" id="IPR000542">
    <property type="entry name" value="Carn_acyl_trans"/>
</dbReference>
<protein>
    <submittedName>
        <fullName evidence="7">Acyltransferase ChoActase/COT/CPT</fullName>
    </submittedName>
</protein>
<dbReference type="PROSITE" id="PS00439">
    <property type="entry name" value="ACYLTRANSF_C_1"/>
    <property type="match status" value="1"/>
</dbReference>
<sequence length="617" mass="68273">MPTFAHQSTLPRLPIPPLNETVDRYLKSIAPVLSPAELTASKAAAAEFVKPGGLGEELQQRLIAHDKTQPNSWIENWWLTLAYHSWRESLLINSNWYMIARDHPDTPAALITEGSSARKNGQFTEWQVKRAAGLVSAALDYKQMIETQTLPVERTKNGYICMDQYTRMFGVTRVPKAGCDYNVGAGVIPAEGKHIIVIARDQIFTVDVYDSKTGDRISIADIERQLQAVVDAVSTTADVQPPVGLFTGVHRDTWAEVHKHLEDISPVNKASFHTIETSLFAMSLDDYCLPLEWDNLAKNAFYSMNGHNRWYDKALSFFVMNDGRSGVNGEHSPCDALVPALAYEYILNRYVHPPSRLELVESANPTLSPPAKLKWTIDSKTDQSFVEAQKFVDKTIADSDSSILQFKGYGAGFMKKIAKTSPDAYMQMAIQLTYYRIHGTVAPVYETASTRQYLHGRTETCRSLSSEARTFVETMQSGASPAEKYKALQEAATAHVKYLTVASNGHGVDRHLLGLRLVMKAGESAQIFKDPAYAKSSNWLLSTSGLFPSVNIMGTGFGAVVPDGYGMNYQIREDMIKIGLESKVSCPSTSTLVFRDTLQSSLRDMAAVCSAVNPAKL</sequence>
<keyword evidence="2 5" id="KW-0808">Transferase</keyword>
<proteinExistence type="inferred from homology"/>
<evidence type="ECO:0000256" key="2">
    <source>
        <dbReference type="ARBA" id="ARBA00022679"/>
    </source>
</evidence>
<evidence type="ECO:0000313" key="7">
    <source>
        <dbReference type="EMBL" id="RKO86040.1"/>
    </source>
</evidence>
<dbReference type="Pfam" id="PF00755">
    <property type="entry name" value="Carn_acyltransf"/>
    <property type="match status" value="1"/>
</dbReference>
<dbReference type="PANTHER" id="PTHR22589">
    <property type="entry name" value="CARNITINE O-ACYLTRANSFERASE"/>
    <property type="match status" value="1"/>
</dbReference>
<gene>
    <name evidence="7" type="ORF">BDK51DRAFT_17682</name>
</gene>
<keyword evidence="3 5" id="KW-0012">Acyltransferase</keyword>
<dbReference type="SUPFAM" id="SSF52777">
    <property type="entry name" value="CoA-dependent acyltransferases"/>
    <property type="match status" value="2"/>
</dbReference>
<dbReference type="PROSITE" id="PS00440">
    <property type="entry name" value="ACYLTRANSF_C_2"/>
    <property type="match status" value="1"/>
</dbReference>
<evidence type="ECO:0000256" key="4">
    <source>
        <dbReference type="PIRSR" id="PIRSR600542-1"/>
    </source>
</evidence>
<dbReference type="AlphaFoldDB" id="A0A4P9W5L0"/>
<evidence type="ECO:0000256" key="5">
    <source>
        <dbReference type="RuleBase" id="RU003801"/>
    </source>
</evidence>
<dbReference type="InterPro" id="IPR042231">
    <property type="entry name" value="Cho/carn_acyl_trans_2"/>
</dbReference>
<evidence type="ECO:0000256" key="1">
    <source>
        <dbReference type="ARBA" id="ARBA00005232"/>
    </source>
</evidence>
<evidence type="ECO:0000259" key="6">
    <source>
        <dbReference type="Pfam" id="PF00755"/>
    </source>
</evidence>
<dbReference type="OrthoDB" id="240216at2759"/>
<evidence type="ECO:0000313" key="8">
    <source>
        <dbReference type="Proteomes" id="UP000269721"/>
    </source>
</evidence>
<dbReference type="Proteomes" id="UP000269721">
    <property type="component" value="Unassembled WGS sequence"/>
</dbReference>
<dbReference type="EMBL" id="KZ998528">
    <property type="protein sequence ID" value="RKO86040.1"/>
    <property type="molecule type" value="Genomic_DNA"/>
</dbReference>
<feature type="domain" description="Choline/carnitine acyltransferase" evidence="6">
    <location>
        <begin position="13"/>
        <end position="599"/>
    </location>
</feature>
<dbReference type="Gene3D" id="3.30.559.70">
    <property type="entry name" value="Choline/Carnitine o-acyltransferase, domain 2"/>
    <property type="match status" value="1"/>
</dbReference>
<dbReference type="InterPro" id="IPR023213">
    <property type="entry name" value="CAT-like_dom_sf"/>
</dbReference>
<evidence type="ECO:0000256" key="3">
    <source>
        <dbReference type="ARBA" id="ARBA00023315"/>
    </source>
</evidence>